<dbReference type="RefSeq" id="WP_097919956.1">
    <property type="nucleotide sequence ID" value="NZ_NTWD01000014.1"/>
</dbReference>
<dbReference type="PANTHER" id="PTHR43581">
    <property type="entry name" value="ATP/GTP PHOSPHATASE"/>
    <property type="match status" value="1"/>
</dbReference>
<dbReference type="EMBL" id="NUYG01000029">
    <property type="protein sequence ID" value="PFM91507.1"/>
    <property type="molecule type" value="Genomic_DNA"/>
</dbReference>
<dbReference type="Gene3D" id="3.40.50.300">
    <property type="entry name" value="P-loop containing nucleotide triphosphate hydrolases"/>
    <property type="match status" value="1"/>
</dbReference>
<proteinExistence type="predicted"/>
<evidence type="ECO:0000313" key="2">
    <source>
        <dbReference type="EMBL" id="PFM91507.1"/>
    </source>
</evidence>
<reference evidence="2 3" key="1">
    <citation type="submission" date="2017-09" db="EMBL/GenBank/DDBJ databases">
        <title>Large-scale bioinformatics analysis of Bacillus genomes uncovers conserved roles of natural products in bacterial physiology.</title>
        <authorList>
            <consortium name="Agbiome Team Llc"/>
            <person name="Bleich R.M."/>
            <person name="Grubbs K.J."/>
            <person name="Santa Maria K.C."/>
            <person name="Allen S.E."/>
            <person name="Farag S."/>
            <person name="Shank E.A."/>
            <person name="Bowers A."/>
        </authorList>
    </citation>
    <scope>NUCLEOTIDE SEQUENCE [LARGE SCALE GENOMIC DNA]</scope>
    <source>
        <strain evidence="2 3">AFS077661</strain>
    </source>
</reference>
<dbReference type="InterPro" id="IPR027417">
    <property type="entry name" value="P-loop_NTPase"/>
</dbReference>
<gene>
    <name evidence="2" type="ORF">COJ61_15395</name>
</gene>
<feature type="domain" description="ATPase AAA-type core" evidence="1">
    <location>
        <begin position="222"/>
        <end position="312"/>
    </location>
</feature>
<evidence type="ECO:0000259" key="1">
    <source>
        <dbReference type="Pfam" id="PF13304"/>
    </source>
</evidence>
<dbReference type="InterPro" id="IPR003959">
    <property type="entry name" value="ATPase_AAA_core"/>
</dbReference>
<dbReference type="Pfam" id="PF13304">
    <property type="entry name" value="AAA_21"/>
    <property type="match status" value="1"/>
</dbReference>
<accession>A0AB36TU75</accession>
<dbReference type="GO" id="GO:0016887">
    <property type="term" value="F:ATP hydrolysis activity"/>
    <property type="evidence" value="ECO:0007669"/>
    <property type="project" value="InterPro"/>
</dbReference>
<sequence>MNQHFIRNIEVKKVRHHKNFSIHIDDTYPKHVIFTGKNGSGKTSLLEGVKSFLELFDQYSIPALSEWRDMVRYNEKSLNEADPSNVYLTDQFRNQITFFSDQIDQFCKKVELDIKNAHEIHHLLEEGKFLIAYFNATRTSSMLTPNGVEKVSLTKKYPIQRGAGDVFIKYLVDLKTQAMFARQEGDLDTANRLDEWFSYIEYNLKYIFENDDLTLHFDYKNYNFLILEPNKEPYDLTRLSSGFSSIFSILAELIMRMESSRTNLYDVEGIVIIDEIEAHLHVSLQKKIFKFLTDFFPKVQFIISTHSPFVLSSVNDAIIYDLYEKESYEDFSNYSYEAIVEDFLGVDQYSSIVKDNLTEYENLINKSSSLTQEEEEKVQKISTYLDNAPDAHSNELKLKKSYIDLKRILREDTI</sequence>
<organism evidence="2 3">
    <name type="scientific">Bacillus thuringiensis</name>
    <dbReference type="NCBI Taxonomy" id="1428"/>
    <lineage>
        <taxon>Bacteria</taxon>
        <taxon>Bacillati</taxon>
        <taxon>Bacillota</taxon>
        <taxon>Bacilli</taxon>
        <taxon>Bacillales</taxon>
        <taxon>Bacillaceae</taxon>
        <taxon>Bacillus</taxon>
        <taxon>Bacillus cereus group</taxon>
    </lineage>
</organism>
<dbReference type="GO" id="GO:0005524">
    <property type="term" value="F:ATP binding"/>
    <property type="evidence" value="ECO:0007669"/>
    <property type="project" value="InterPro"/>
</dbReference>
<protein>
    <recommendedName>
        <fullName evidence="1">ATPase AAA-type core domain-containing protein</fullName>
    </recommendedName>
</protein>
<name>A0AB36TU75_BACTU</name>
<dbReference type="PANTHER" id="PTHR43581:SF4">
    <property type="entry name" value="ATP_GTP PHOSPHATASE"/>
    <property type="match status" value="1"/>
</dbReference>
<dbReference type="Proteomes" id="UP000223839">
    <property type="component" value="Unassembled WGS sequence"/>
</dbReference>
<comment type="caution">
    <text evidence="2">The sequence shown here is derived from an EMBL/GenBank/DDBJ whole genome shotgun (WGS) entry which is preliminary data.</text>
</comment>
<dbReference type="SUPFAM" id="SSF52540">
    <property type="entry name" value="P-loop containing nucleoside triphosphate hydrolases"/>
    <property type="match status" value="1"/>
</dbReference>
<dbReference type="InterPro" id="IPR051396">
    <property type="entry name" value="Bact_Antivir_Def_Nuclease"/>
</dbReference>
<evidence type="ECO:0000313" key="3">
    <source>
        <dbReference type="Proteomes" id="UP000223839"/>
    </source>
</evidence>
<dbReference type="AlphaFoldDB" id="A0AB36TU75"/>